<organism evidence="3 4">
    <name type="scientific">Kiritimatiella glycovorans</name>
    <dbReference type="NCBI Taxonomy" id="1307763"/>
    <lineage>
        <taxon>Bacteria</taxon>
        <taxon>Pseudomonadati</taxon>
        <taxon>Kiritimatiellota</taxon>
        <taxon>Kiritimatiellia</taxon>
        <taxon>Kiritimatiellales</taxon>
        <taxon>Kiritimatiellaceae</taxon>
        <taxon>Kiritimatiella</taxon>
    </lineage>
</organism>
<dbReference type="Proteomes" id="UP000035268">
    <property type="component" value="Chromosome"/>
</dbReference>
<dbReference type="EMBL" id="CP010904">
    <property type="protein sequence ID" value="AKJ65514.1"/>
    <property type="molecule type" value="Genomic_DNA"/>
</dbReference>
<feature type="domain" description="Capsule synthesis protein CapA" evidence="2">
    <location>
        <begin position="4"/>
        <end position="243"/>
    </location>
</feature>
<dbReference type="Gene3D" id="3.60.21.10">
    <property type="match status" value="1"/>
</dbReference>
<dbReference type="SMART" id="SM00854">
    <property type="entry name" value="PGA_cap"/>
    <property type="match status" value="1"/>
</dbReference>
<sequence length="348" mass="38680">MPFSLCSVGDVMLGENTHHYRRGIPSRYNGRFDKLIAPGVLDIINTSDLLLLNFECSLMPDEQWRAASPEDSCYRAPLSALQFFGPIEVPIVANVANNHFAQHGPAAAQWTIERLRERGILVAGVDGESVVSEICGVPVRIWGASLVHDRVSSGPGNRTAAGDLLVQVKKAPVAAPNEYRIVSVHWGKEYRHLPDREQKDLSRQLHRSGVDFIAGHHPHVVQPVSAENGRVTVFSHGNFLFDQNFSRTTTRGLMIRGGPGAETAVFETRQRRHRVDALEPFSIDALGRQCAAADDPLEPNRMRVRMKLELLRSGYCFHPAVMRFFLGRLWKKGRGRARGPGRDSGGVR</sequence>
<proteinExistence type="inferred from homology"/>
<dbReference type="KEGG" id="vbl:L21SP4_02287"/>
<evidence type="ECO:0000313" key="3">
    <source>
        <dbReference type="EMBL" id="AKJ65514.1"/>
    </source>
</evidence>
<dbReference type="InterPro" id="IPR019079">
    <property type="entry name" value="Capsule_synth_CapA"/>
</dbReference>
<dbReference type="OrthoDB" id="9810906at2"/>
<protein>
    <submittedName>
        <fullName evidence="3">Capsule biosynthesis protein CapA</fullName>
    </submittedName>
</protein>
<reference evidence="3 4" key="2">
    <citation type="journal article" date="2016" name="ISME J.">
        <title>Characterization of the first cultured representative of Verrucomicrobia subdivision 5 indicates the proposal of a novel phylum.</title>
        <authorList>
            <person name="Spring S."/>
            <person name="Bunk B."/>
            <person name="Sproer C."/>
            <person name="Schumann P."/>
            <person name="Rohde M."/>
            <person name="Tindall B.J."/>
            <person name="Klenk H.P."/>
        </authorList>
    </citation>
    <scope>NUCLEOTIDE SEQUENCE [LARGE SCALE GENOMIC DNA]</scope>
    <source>
        <strain evidence="3 4">L21-Fru-AB</strain>
    </source>
</reference>
<dbReference type="Pfam" id="PF09587">
    <property type="entry name" value="PGA_cap"/>
    <property type="match status" value="1"/>
</dbReference>
<accession>A0A0G3EN03</accession>
<dbReference type="InterPro" id="IPR029052">
    <property type="entry name" value="Metallo-depent_PP-like"/>
</dbReference>
<dbReference type="PANTHER" id="PTHR33393:SF12">
    <property type="entry name" value="CAPSULE BIOSYNTHESIS PROTEIN CAPA"/>
    <property type="match status" value="1"/>
</dbReference>
<name>A0A0G3EN03_9BACT</name>
<evidence type="ECO:0000256" key="1">
    <source>
        <dbReference type="ARBA" id="ARBA00005662"/>
    </source>
</evidence>
<gene>
    <name evidence="3" type="primary">capA</name>
    <name evidence="3" type="ORF">L21SP4_02287</name>
</gene>
<dbReference type="AlphaFoldDB" id="A0A0G3EN03"/>
<dbReference type="STRING" id="1307763.L21SP4_02287"/>
<evidence type="ECO:0000259" key="2">
    <source>
        <dbReference type="SMART" id="SM00854"/>
    </source>
</evidence>
<keyword evidence="4" id="KW-1185">Reference proteome</keyword>
<dbReference type="RefSeq" id="WP_082116725.1">
    <property type="nucleotide sequence ID" value="NZ_CP010904.1"/>
</dbReference>
<evidence type="ECO:0000313" key="4">
    <source>
        <dbReference type="Proteomes" id="UP000035268"/>
    </source>
</evidence>
<dbReference type="InterPro" id="IPR052169">
    <property type="entry name" value="CW_Biosynth-Accessory"/>
</dbReference>
<comment type="similarity">
    <text evidence="1">Belongs to the CapA family.</text>
</comment>
<dbReference type="PANTHER" id="PTHR33393">
    <property type="entry name" value="POLYGLUTAMINE SYNTHESIS ACCESSORY PROTEIN RV0574C-RELATED"/>
    <property type="match status" value="1"/>
</dbReference>
<dbReference type="SUPFAM" id="SSF56300">
    <property type="entry name" value="Metallo-dependent phosphatases"/>
    <property type="match status" value="1"/>
</dbReference>
<reference evidence="4" key="1">
    <citation type="submission" date="2015-02" db="EMBL/GenBank/DDBJ databases">
        <title>Description and complete genome sequence of the first cultured representative of the subdivision 5 of the Verrucomicrobia phylum.</title>
        <authorList>
            <person name="Spring S."/>
            <person name="Bunk B."/>
            <person name="Sproer C."/>
            <person name="Klenk H.-P."/>
        </authorList>
    </citation>
    <scope>NUCLEOTIDE SEQUENCE [LARGE SCALE GENOMIC DNA]</scope>
    <source>
        <strain evidence="4">L21-Fru-AB</strain>
    </source>
</reference>